<dbReference type="EMBL" id="CAEZUD010000024">
    <property type="protein sequence ID" value="CAB4589212.1"/>
    <property type="molecule type" value="Genomic_DNA"/>
</dbReference>
<evidence type="ECO:0000313" key="4">
    <source>
        <dbReference type="EMBL" id="CAB4608582.1"/>
    </source>
</evidence>
<name>A0A6J6B0R8_9ZZZZ</name>
<accession>A0A6J6B0R8</accession>
<dbReference type="NCBIfam" id="TIGR00199">
    <property type="entry name" value="PncC_domain"/>
    <property type="match status" value="1"/>
</dbReference>
<evidence type="ECO:0000313" key="6">
    <source>
        <dbReference type="EMBL" id="CAB4894288.1"/>
    </source>
</evidence>
<dbReference type="AlphaFoldDB" id="A0A6J6B0R8"/>
<dbReference type="InterPro" id="IPR008136">
    <property type="entry name" value="CinA_C"/>
</dbReference>
<proteinExistence type="predicted"/>
<dbReference type="Gene3D" id="3.90.950.20">
    <property type="entry name" value="CinA-like"/>
    <property type="match status" value="1"/>
</dbReference>
<evidence type="ECO:0000313" key="7">
    <source>
        <dbReference type="EMBL" id="CAB4957716.1"/>
    </source>
</evidence>
<evidence type="ECO:0000313" key="5">
    <source>
        <dbReference type="EMBL" id="CAB4718045.1"/>
    </source>
</evidence>
<dbReference type="Pfam" id="PF02464">
    <property type="entry name" value="CinA"/>
    <property type="match status" value="1"/>
</dbReference>
<sequence length="159" mass="16496">MKKNSVLAEEVVRLLKKKKLTLASAESITGGALAAALTDIAGSSEVFLGGIVAYSDPAKTKFLHVAKRILTKHTAVSEEVARTMAESARAEFKSDYAISTTGVAGPGKAYGQKAGTVWIAIAGKGETVVISLALSGDRAAVRHATIESALATFARILIP</sequence>
<dbReference type="SUPFAM" id="SSF142433">
    <property type="entry name" value="CinA-like"/>
    <property type="match status" value="1"/>
</dbReference>
<evidence type="ECO:0000313" key="3">
    <source>
        <dbReference type="EMBL" id="CAB4589212.1"/>
    </source>
</evidence>
<dbReference type="EMBL" id="CAEZYL010000010">
    <property type="protein sequence ID" value="CAB4718045.1"/>
    <property type="molecule type" value="Genomic_DNA"/>
</dbReference>
<dbReference type="InterPro" id="IPR036653">
    <property type="entry name" value="CinA-like_C"/>
</dbReference>
<evidence type="ECO:0000313" key="2">
    <source>
        <dbReference type="EMBL" id="CAB4531909.1"/>
    </source>
</evidence>
<evidence type="ECO:0000259" key="1">
    <source>
        <dbReference type="Pfam" id="PF02464"/>
    </source>
</evidence>
<reference evidence="2" key="1">
    <citation type="submission" date="2020-05" db="EMBL/GenBank/DDBJ databases">
        <authorList>
            <person name="Chiriac C."/>
            <person name="Salcher M."/>
            <person name="Ghai R."/>
            <person name="Kavagutti S V."/>
        </authorList>
    </citation>
    <scope>NUCLEOTIDE SEQUENCE</scope>
</reference>
<organism evidence="2">
    <name type="scientific">freshwater metagenome</name>
    <dbReference type="NCBI Taxonomy" id="449393"/>
    <lineage>
        <taxon>unclassified sequences</taxon>
        <taxon>metagenomes</taxon>
        <taxon>ecological metagenomes</taxon>
    </lineage>
</organism>
<gene>
    <name evidence="2" type="ORF">UFOPK1380_00418</name>
    <name evidence="3" type="ORF">UFOPK1778_00586</name>
    <name evidence="4" type="ORF">UFOPK1863_00243</name>
    <name evidence="5" type="ORF">UFOPK2689_00341</name>
    <name evidence="6" type="ORF">UFOPK3555_00559</name>
    <name evidence="7" type="ORF">UFOPK3874_00335</name>
    <name evidence="8" type="ORF">UFOPK4095_00357</name>
</gene>
<dbReference type="EMBL" id="CAFBME010000045">
    <property type="protein sequence ID" value="CAB4894288.1"/>
    <property type="molecule type" value="Genomic_DNA"/>
</dbReference>
<feature type="domain" description="CinA C-terminal" evidence="1">
    <location>
        <begin position="7"/>
        <end position="155"/>
    </location>
</feature>
<dbReference type="EMBL" id="CAEZUY010000010">
    <property type="protein sequence ID" value="CAB4608582.1"/>
    <property type="molecule type" value="Genomic_DNA"/>
</dbReference>
<dbReference type="EMBL" id="CAFBPI010000014">
    <property type="protein sequence ID" value="CAB5009016.1"/>
    <property type="molecule type" value="Genomic_DNA"/>
</dbReference>
<dbReference type="EMBL" id="CAFBNS010000039">
    <property type="protein sequence ID" value="CAB4957716.1"/>
    <property type="molecule type" value="Genomic_DNA"/>
</dbReference>
<protein>
    <submittedName>
        <fullName evidence="2">Unannotated protein</fullName>
    </submittedName>
</protein>
<dbReference type="EMBL" id="CAEZSC010000015">
    <property type="protein sequence ID" value="CAB4531909.1"/>
    <property type="molecule type" value="Genomic_DNA"/>
</dbReference>
<evidence type="ECO:0000313" key="8">
    <source>
        <dbReference type="EMBL" id="CAB5009016.1"/>
    </source>
</evidence>